<dbReference type="AlphaFoldDB" id="A0AAE3Z9U2"/>
<proteinExistence type="inferred from homology"/>
<dbReference type="GO" id="GO:0016020">
    <property type="term" value="C:membrane"/>
    <property type="evidence" value="ECO:0007669"/>
    <property type="project" value="GOC"/>
</dbReference>
<organism evidence="5 6">
    <name type="scientific">Haloactinomyces albus</name>
    <dbReference type="NCBI Taxonomy" id="1352928"/>
    <lineage>
        <taxon>Bacteria</taxon>
        <taxon>Bacillati</taxon>
        <taxon>Actinomycetota</taxon>
        <taxon>Actinomycetes</taxon>
        <taxon>Actinopolysporales</taxon>
        <taxon>Actinopolysporaceae</taxon>
        <taxon>Haloactinomyces</taxon>
    </lineage>
</organism>
<keyword evidence="2" id="KW-0328">Glycosyltransferase</keyword>
<comment type="caution">
    <text evidence="5">The sequence shown here is derived from an EMBL/GenBank/DDBJ whole genome shotgun (WGS) entry which is preliminary data.</text>
</comment>
<evidence type="ECO:0000313" key="6">
    <source>
        <dbReference type="Proteomes" id="UP001180845"/>
    </source>
</evidence>
<dbReference type="PANTHER" id="PTHR43025:SF3">
    <property type="entry name" value="MONOGALACTOSYLDIACYLGLYCEROL SYNTHASE 1, CHLOROPLASTIC"/>
    <property type="match status" value="1"/>
</dbReference>
<dbReference type="PANTHER" id="PTHR43025">
    <property type="entry name" value="MONOGALACTOSYLDIACYLGLYCEROL SYNTHASE"/>
    <property type="match status" value="1"/>
</dbReference>
<dbReference type="EMBL" id="JAVDXW010000001">
    <property type="protein sequence ID" value="MDR7299985.1"/>
    <property type="molecule type" value="Genomic_DNA"/>
</dbReference>
<dbReference type="SUPFAM" id="SSF53756">
    <property type="entry name" value="UDP-Glycosyltransferase/glycogen phosphorylase"/>
    <property type="match status" value="1"/>
</dbReference>
<name>A0AAE3Z9U2_9ACTN</name>
<keyword evidence="3 5" id="KW-0808">Transferase</keyword>
<evidence type="ECO:0000256" key="3">
    <source>
        <dbReference type="ARBA" id="ARBA00022679"/>
    </source>
</evidence>
<dbReference type="Pfam" id="PF13692">
    <property type="entry name" value="Glyco_trans_1_4"/>
    <property type="match status" value="1"/>
</dbReference>
<dbReference type="Gene3D" id="3.40.50.2000">
    <property type="entry name" value="Glycogen Phosphorylase B"/>
    <property type="match status" value="2"/>
</dbReference>
<evidence type="ECO:0000259" key="4">
    <source>
        <dbReference type="Pfam" id="PF06925"/>
    </source>
</evidence>
<dbReference type="GO" id="GO:0016758">
    <property type="term" value="F:hexosyltransferase activity"/>
    <property type="evidence" value="ECO:0007669"/>
    <property type="project" value="InterPro"/>
</dbReference>
<sequence length="386" mass="42150">MDAETAVDSDVDEGKEPTSHRVLIVSAAMGGGHLQISRELERRLLARGHEVLIADLNRLMLGPTGRWLERLYPWLVNRTPRLYEAIYQKFFRARQETGERVRVPVLLALPRLRRLIEHFRPHVVVSTYHLSALAVARLRGRGGLHCPAVTFITTFSVHSVWTHPDADLNVCISSEAAQEATRRSGGPAAVCGPVVRPDFDTPQADPEETRRAIGVPSDASIALVVAGSLGMGAIERAVTAIAAHPGWVPVVVCGRNEELRRRVERLRAGIVLGWVADMAGLMAAADVLVENAGGLSAKEALTCGLPVVTFRPITGHGRDDTEALARLGLTDIVMDEQGLLGTLDTLNREPRYRRDRVARGRALVTGDPARIIERMAEGRQVQTDSS</sequence>
<comment type="similarity">
    <text evidence="1">Belongs to the glycosyltransferase 28 family.</text>
</comment>
<reference evidence="5" key="1">
    <citation type="submission" date="2023-07" db="EMBL/GenBank/DDBJ databases">
        <title>Sequencing the genomes of 1000 actinobacteria strains.</title>
        <authorList>
            <person name="Klenk H.-P."/>
        </authorList>
    </citation>
    <scope>NUCLEOTIDE SEQUENCE</scope>
    <source>
        <strain evidence="5">DSM 45977</strain>
    </source>
</reference>
<feature type="domain" description="Diacylglycerol glucosyltransferase N-terminal" evidence="4">
    <location>
        <begin position="71"/>
        <end position="183"/>
    </location>
</feature>
<dbReference type="InterPro" id="IPR050519">
    <property type="entry name" value="Glycosyltransf_28_UgtP"/>
</dbReference>
<dbReference type="InterPro" id="IPR009695">
    <property type="entry name" value="Diacylglyc_glucosyltr_N"/>
</dbReference>
<dbReference type="GO" id="GO:0009247">
    <property type="term" value="P:glycolipid biosynthetic process"/>
    <property type="evidence" value="ECO:0007669"/>
    <property type="project" value="InterPro"/>
</dbReference>
<protein>
    <submittedName>
        <fullName evidence="5">UDP-N-acetylglucosamine:LPS N-acetylglucosamine transferase</fullName>
    </submittedName>
</protein>
<evidence type="ECO:0000256" key="2">
    <source>
        <dbReference type="ARBA" id="ARBA00022676"/>
    </source>
</evidence>
<gene>
    <name evidence="5" type="ORF">JOF55_000166</name>
</gene>
<dbReference type="Proteomes" id="UP001180845">
    <property type="component" value="Unassembled WGS sequence"/>
</dbReference>
<dbReference type="RefSeq" id="WP_310267989.1">
    <property type="nucleotide sequence ID" value="NZ_JAVDXW010000001.1"/>
</dbReference>
<evidence type="ECO:0000256" key="1">
    <source>
        <dbReference type="ARBA" id="ARBA00006962"/>
    </source>
</evidence>
<accession>A0AAE3Z9U2</accession>
<evidence type="ECO:0000313" key="5">
    <source>
        <dbReference type="EMBL" id="MDR7299985.1"/>
    </source>
</evidence>
<dbReference type="Pfam" id="PF06925">
    <property type="entry name" value="MGDG_synth"/>
    <property type="match status" value="1"/>
</dbReference>
<keyword evidence="6" id="KW-1185">Reference proteome</keyword>